<proteinExistence type="predicted"/>
<accession>A0A7M2WRH9</accession>
<gene>
    <name evidence="1" type="ORF">IPV69_16380</name>
</gene>
<evidence type="ECO:0000313" key="1">
    <source>
        <dbReference type="EMBL" id="QOV87854.1"/>
    </source>
</evidence>
<organism evidence="1 2">
    <name type="scientific">Humisphaera borealis</name>
    <dbReference type="NCBI Taxonomy" id="2807512"/>
    <lineage>
        <taxon>Bacteria</taxon>
        <taxon>Pseudomonadati</taxon>
        <taxon>Planctomycetota</taxon>
        <taxon>Phycisphaerae</taxon>
        <taxon>Tepidisphaerales</taxon>
        <taxon>Tepidisphaeraceae</taxon>
        <taxon>Humisphaera</taxon>
    </lineage>
</organism>
<evidence type="ECO:0000313" key="2">
    <source>
        <dbReference type="Proteomes" id="UP000593765"/>
    </source>
</evidence>
<reference evidence="1 2" key="1">
    <citation type="submission" date="2020-10" db="EMBL/GenBank/DDBJ databases">
        <title>Wide distribution of Phycisphaera-like planctomycetes from WD2101 soil group in peatlands and genome analysis of the first cultivated representative.</title>
        <authorList>
            <person name="Dedysh S.N."/>
            <person name="Beletsky A.V."/>
            <person name="Ivanova A."/>
            <person name="Kulichevskaya I.S."/>
            <person name="Suzina N.E."/>
            <person name="Philippov D.A."/>
            <person name="Rakitin A.L."/>
            <person name="Mardanov A.V."/>
            <person name="Ravin N.V."/>
        </authorList>
    </citation>
    <scope>NUCLEOTIDE SEQUENCE [LARGE SCALE GENOMIC DNA]</scope>
    <source>
        <strain evidence="1 2">M1803</strain>
    </source>
</reference>
<dbReference type="EMBL" id="CP063458">
    <property type="protein sequence ID" value="QOV87854.1"/>
    <property type="molecule type" value="Genomic_DNA"/>
</dbReference>
<dbReference type="KEGG" id="hbs:IPV69_16380"/>
<dbReference type="AlphaFoldDB" id="A0A7M2WRH9"/>
<dbReference type="Proteomes" id="UP000593765">
    <property type="component" value="Chromosome"/>
</dbReference>
<sequence>MSASADTPGDSIAGERLRLKVVHEGSMAMRLAMDLPTRALRCVFCLLMVLSWSGATRTAQAQTAAAASPGAGEPTARDMDSARASLESTCKLLEAVQKDLPREGFDPKAVVESNGRDPSKLTAWVRDHTSWVPYRGVLRGPIGVLQDRCGGTLDRTLLLAELLTNAGREVRLGSVTLDPNSADVAAMTATLLDPKQDPATKTAAAAPPTEAEQIALTEAFARKHGFDPEQLKRGASDGLLRTRQLAAKLAARVADQSEALTDALGQLPAAEPAADPAAQAIQDHWFLQHREPGGAWVTADLLLPNGLADAQMKATRWTDYKVVNGRLPVDDANVHTVQVHVVVERMSRGKRSEAVALKQTLRPAEILGKRVTLFHHPTKWPSDLMAPEGQQLSERLIAAMRTQPMWVPILSIDGTPFYEAGVAADGSLDPKPPMDPMGQVGKSLAKGIGGAADLLGNLGDPPAANADPSVWTAEWIEIETRQPGQPPTIERRDVFDLLGPAARSAGKSDLLADGADPDLTRGAALFGRTELLIAPCRLSPDFVQNLAIDSLMKARTPLLDAMSGVARGDAKAASPVFNLESFPTALYNYAMTRFMVGRVQQAVYLDRVNVAAFHQRLVPGAAADQPFSVREIFDVIFNDIAVRHAWRADARRIRLEQGVIDTNAEVLATTRPQKENLPAVFERAADEGVASIVLRSNDDPNWAKIQLPAEAAARIRADLKSGQTIVVPAKAVSLAGTASVAWWRVDPASGRCLGMTSHGGATMAEKAALLAVFVGTSYLNFHGCGGTNSASSAMKKVGCGVCAIAMGALTTLALASTAGIGVAGAGAAGGLGGAAGGVLGGGLCNILSGSAS</sequence>
<keyword evidence="2" id="KW-1185">Reference proteome</keyword>
<dbReference type="RefSeq" id="WP_206290768.1">
    <property type="nucleotide sequence ID" value="NZ_CP063458.1"/>
</dbReference>
<name>A0A7M2WRH9_9BACT</name>
<protein>
    <submittedName>
        <fullName evidence="1">Uncharacterized protein</fullName>
    </submittedName>
</protein>